<dbReference type="EMBL" id="CP142727">
    <property type="protein sequence ID" value="WUR02529.1"/>
    <property type="molecule type" value="Genomic_DNA"/>
</dbReference>
<organism evidence="1 2">
    <name type="scientific">Vairimorpha necatrix</name>
    <dbReference type="NCBI Taxonomy" id="6039"/>
    <lineage>
        <taxon>Eukaryota</taxon>
        <taxon>Fungi</taxon>
        <taxon>Fungi incertae sedis</taxon>
        <taxon>Microsporidia</taxon>
        <taxon>Nosematidae</taxon>
        <taxon>Vairimorpha</taxon>
    </lineage>
</organism>
<protein>
    <submittedName>
        <fullName evidence="1">Uncharacterized protein</fullName>
    </submittedName>
</protein>
<dbReference type="GeneID" id="90540346"/>
<evidence type="ECO:0000313" key="2">
    <source>
        <dbReference type="Proteomes" id="UP001334084"/>
    </source>
</evidence>
<dbReference type="Proteomes" id="UP001334084">
    <property type="component" value="Chromosome 2"/>
</dbReference>
<dbReference type="AlphaFoldDB" id="A0AAX4J970"/>
<dbReference type="KEGG" id="vnx:VNE69_02056"/>
<proteinExistence type="predicted"/>
<sequence>MRLVSSFISISKLSLNDRSENQISSINNTPDYTNLEVDNADKNNIRNIDILVGTLEYKNANFHFERIKYIIFLKIYLFGDMPETCKKTVYTLEEENFIFEKIKIFKYFVDKFEIKNKYLEYIEKNENILKKEKIEDNKQKNSNINKFLNLSEYKSNELLKFSLDEDTIKEIANRLKTLDFYKIKREEIKKLFNTDEGYTIEFFDFIIRVLIRLSIYSKKNLLRKSEEKVYYNMAVNNFQKLYLSHYEFIEKTDFFVALKVHKDLIVQVREILSYIDDLID</sequence>
<accession>A0AAX4J970</accession>
<reference evidence="1" key="1">
    <citation type="journal article" date="2024" name="BMC Genomics">
        <title>Functional annotation of a divergent genome using sequence and structure-based similarity.</title>
        <authorList>
            <person name="Svedberg D."/>
            <person name="Winiger R.R."/>
            <person name="Berg A."/>
            <person name="Sharma H."/>
            <person name="Tellgren-Roth C."/>
            <person name="Debrunner-Vossbrinck B.A."/>
            <person name="Vossbrinck C.R."/>
            <person name="Barandun J."/>
        </authorList>
    </citation>
    <scope>NUCLEOTIDE SEQUENCE</scope>
    <source>
        <strain evidence="1">Illinois isolate</strain>
    </source>
</reference>
<evidence type="ECO:0000313" key="1">
    <source>
        <dbReference type="EMBL" id="WUR02529.1"/>
    </source>
</evidence>
<gene>
    <name evidence="1" type="ORF">VNE69_02056</name>
</gene>
<keyword evidence="2" id="KW-1185">Reference proteome</keyword>
<name>A0AAX4J970_9MICR</name>
<dbReference type="RefSeq" id="XP_065328674.1">
    <property type="nucleotide sequence ID" value="XM_065472602.1"/>
</dbReference>